<sequence length="47" mass="5602">MEGLAGWIIIGVVAWWFYKTGKRTGSRKGYNVGRSRSRSRRDHHRRR</sequence>
<evidence type="ECO:0000313" key="2">
    <source>
        <dbReference type="EMBL" id="QDV55357.1"/>
    </source>
</evidence>
<keyword evidence="3" id="KW-1185">Reference proteome</keyword>
<dbReference type="AlphaFoldDB" id="A0A518IQJ1"/>
<dbReference type="EMBL" id="CP036318">
    <property type="protein sequence ID" value="QDV55357.1"/>
    <property type="molecule type" value="Genomic_DNA"/>
</dbReference>
<dbReference type="RefSeq" id="WP_197453069.1">
    <property type="nucleotide sequence ID" value="NZ_CP036318.1"/>
</dbReference>
<reference evidence="2 3" key="1">
    <citation type="submission" date="2019-02" db="EMBL/GenBank/DDBJ databases">
        <title>Deep-cultivation of Planctomycetes and their phenomic and genomic characterization uncovers novel biology.</title>
        <authorList>
            <person name="Wiegand S."/>
            <person name="Jogler M."/>
            <person name="Boedeker C."/>
            <person name="Pinto D."/>
            <person name="Vollmers J."/>
            <person name="Rivas-Marin E."/>
            <person name="Kohn T."/>
            <person name="Peeters S.H."/>
            <person name="Heuer A."/>
            <person name="Rast P."/>
            <person name="Oberbeckmann S."/>
            <person name="Bunk B."/>
            <person name="Jeske O."/>
            <person name="Meyerdierks A."/>
            <person name="Storesund J.E."/>
            <person name="Kallscheuer N."/>
            <person name="Luecker S."/>
            <person name="Lage O.M."/>
            <person name="Pohl T."/>
            <person name="Merkel B.J."/>
            <person name="Hornburger P."/>
            <person name="Mueller R.-W."/>
            <person name="Bruemmer F."/>
            <person name="Labrenz M."/>
            <person name="Spormann A.M."/>
            <person name="Op den Camp H."/>
            <person name="Overmann J."/>
            <person name="Amann R."/>
            <person name="Jetten M.S.M."/>
            <person name="Mascher T."/>
            <person name="Medema M.H."/>
            <person name="Devos D.P."/>
            <person name="Kaster A.-K."/>
            <person name="Ovreas L."/>
            <person name="Rohde M."/>
            <person name="Galperin M.Y."/>
            <person name="Jogler C."/>
        </authorList>
    </citation>
    <scope>NUCLEOTIDE SEQUENCE [LARGE SCALE GENOMIC DNA]</scope>
    <source>
        <strain evidence="2 3">Mal33</strain>
    </source>
</reference>
<gene>
    <name evidence="2" type="ORF">Mal33_13280</name>
</gene>
<protein>
    <submittedName>
        <fullName evidence="2">Uncharacterized protein</fullName>
    </submittedName>
</protein>
<name>A0A518IQJ1_9BACT</name>
<organism evidence="2 3">
    <name type="scientific">Rosistilla oblonga</name>
    <dbReference type="NCBI Taxonomy" id="2527990"/>
    <lineage>
        <taxon>Bacteria</taxon>
        <taxon>Pseudomonadati</taxon>
        <taxon>Planctomycetota</taxon>
        <taxon>Planctomycetia</taxon>
        <taxon>Pirellulales</taxon>
        <taxon>Pirellulaceae</taxon>
        <taxon>Rosistilla</taxon>
    </lineage>
</organism>
<dbReference type="Proteomes" id="UP000316770">
    <property type="component" value="Chromosome"/>
</dbReference>
<evidence type="ECO:0000313" key="3">
    <source>
        <dbReference type="Proteomes" id="UP000316770"/>
    </source>
</evidence>
<feature type="region of interest" description="Disordered" evidence="1">
    <location>
        <begin position="23"/>
        <end position="47"/>
    </location>
</feature>
<proteinExistence type="predicted"/>
<feature type="compositionally biased region" description="Basic residues" evidence="1">
    <location>
        <begin position="35"/>
        <end position="47"/>
    </location>
</feature>
<accession>A0A518IQJ1</accession>
<evidence type="ECO:0000256" key="1">
    <source>
        <dbReference type="SAM" id="MobiDB-lite"/>
    </source>
</evidence>